<keyword evidence="1" id="KW-0472">Membrane</keyword>
<evidence type="ECO:0000313" key="3">
    <source>
        <dbReference type="Proteomes" id="UP001139408"/>
    </source>
</evidence>
<dbReference type="RefSeq" id="WP_188923478.1">
    <property type="nucleotide sequence ID" value="NZ_BMQI01000001.1"/>
</dbReference>
<name>A0A9X2CAU9_9GAMM</name>
<keyword evidence="1" id="KW-1133">Transmembrane helix</keyword>
<accession>A0A9X2CAU9</accession>
<organism evidence="2 3">
    <name type="scientific">Shewanella algicola</name>
    <dbReference type="NCBI Taxonomy" id="640633"/>
    <lineage>
        <taxon>Bacteria</taxon>
        <taxon>Pseudomonadati</taxon>
        <taxon>Pseudomonadota</taxon>
        <taxon>Gammaproteobacteria</taxon>
        <taxon>Alteromonadales</taxon>
        <taxon>Shewanellaceae</taxon>
        <taxon>Shewanella</taxon>
    </lineage>
</organism>
<keyword evidence="1" id="KW-0812">Transmembrane</keyword>
<dbReference type="EMBL" id="JAKILJ010000001">
    <property type="protein sequence ID" value="MCL1103748.1"/>
    <property type="molecule type" value="Genomic_DNA"/>
</dbReference>
<keyword evidence="3" id="KW-1185">Reference proteome</keyword>
<gene>
    <name evidence="2" type="ORF">L2749_00480</name>
</gene>
<dbReference type="AlphaFoldDB" id="A0A9X2CAU9"/>
<dbReference type="Proteomes" id="UP001139408">
    <property type="component" value="Unassembled WGS sequence"/>
</dbReference>
<reference evidence="2" key="1">
    <citation type="submission" date="2022-01" db="EMBL/GenBank/DDBJ databases">
        <title>Whole genome-based taxonomy of the Shewanellaceae.</title>
        <authorList>
            <person name="Martin-Rodriguez A.J."/>
        </authorList>
    </citation>
    <scope>NUCLEOTIDE SEQUENCE</scope>
    <source>
        <strain evidence="2">DSM 23803</strain>
    </source>
</reference>
<evidence type="ECO:0000313" key="2">
    <source>
        <dbReference type="EMBL" id="MCL1103748.1"/>
    </source>
</evidence>
<comment type="caution">
    <text evidence="2">The sequence shown here is derived from an EMBL/GenBank/DDBJ whole genome shotgun (WGS) entry which is preliminary data.</text>
</comment>
<feature type="transmembrane region" description="Helical" evidence="1">
    <location>
        <begin position="20"/>
        <end position="39"/>
    </location>
</feature>
<proteinExistence type="predicted"/>
<protein>
    <submittedName>
        <fullName evidence="2">Uncharacterized protein</fullName>
    </submittedName>
</protein>
<sequence length="85" mass="10155">MKSLIHYLKNYPFSFKKLFIYLLVAIPIGIVGNVLFYNLQTECVDDLTDFDLVIDVDAMMQAEFEGFNMWFDEESNQWCMFKDQY</sequence>
<evidence type="ECO:0000256" key="1">
    <source>
        <dbReference type="SAM" id="Phobius"/>
    </source>
</evidence>